<dbReference type="GO" id="GO:0003677">
    <property type="term" value="F:DNA binding"/>
    <property type="evidence" value="ECO:0007669"/>
    <property type="project" value="UniProtKB-UniRule"/>
</dbReference>
<evidence type="ECO:0000259" key="5">
    <source>
        <dbReference type="PROSITE" id="PS50960"/>
    </source>
</evidence>
<dbReference type="InterPro" id="IPR009057">
    <property type="entry name" value="Homeodomain-like_sf"/>
</dbReference>
<name>A0AAD8ER12_DIPPU</name>
<evidence type="ECO:0000256" key="4">
    <source>
        <dbReference type="PROSITE-ProRule" id="PRU00320"/>
    </source>
</evidence>
<feature type="domain" description="HTH CENPB-type" evidence="6">
    <location>
        <begin position="63"/>
        <end position="135"/>
    </location>
</feature>
<dbReference type="Pfam" id="PF04218">
    <property type="entry name" value="CENP-B_N"/>
    <property type="match status" value="1"/>
</dbReference>
<keyword evidence="2 4" id="KW-0238">DNA-binding</keyword>
<proteinExistence type="predicted"/>
<dbReference type="InterPro" id="IPR050863">
    <property type="entry name" value="CenT-Element_Derived"/>
</dbReference>
<keyword evidence="8" id="KW-1185">Reference proteome</keyword>
<dbReference type="PANTHER" id="PTHR19303:SF16">
    <property type="entry name" value="JERKY PROTEIN HOMOLOG-LIKE"/>
    <property type="match status" value="1"/>
</dbReference>
<evidence type="ECO:0008006" key="9">
    <source>
        <dbReference type="Google" id="ProtNLM"/>
    </source>
</evidence>
<dbReference type="EMBL" id="JASPKZ010000455">
    <property type="protein sequence ID" value="KAJ9600040.1"/>
    <property type="molecule type" value="Genomic_DNA"/>
</dbReference>
<reference evidence="7" key="2">
    <citation type="submission" date="2023-05" db="EMBL/GenBank/DDBJ databases">
        <authorList>
            <person name="Fouks B."/>
        </authorList>
    </citation>
    <scope>NUCLEOTIDE SEQUENCE</scope>
    <source>
        <strain evidence="7">Stay&amp;Tobe</strain>
        <tissue evidence="7">Testes</tissue>
    </source>
</reference>
<organism evidence="7 8">
    <name type="scientific">Diploptera punctata</name>
    <name type="common">Pacific beetle cockroach</name>
    <dbReference type="NCBI Taxonomy" id="6984"/>
    <lineage>
        <taxon>Eukaryota</taxon>
        <taxon>Metazoa</taxon>
        <taxon>Ecdysozoa</taxon>
        <taxon>Arthropoda</taxon>
        <taxon>Hexapoda</taxon>
        <taxon>Insecta</taxon>
        <taxon>Pterygota</taxon>
        <taxon>Neoptera</taxon>
        <taxon>Polyneoptera</taxon>
        <taxon>Dictyoptera</taxon>
        <taxon>Blattodea</taxon>
        <taxon>Blaberoidea</taxon>
        <taxon>Blaberidae</taxon>
        <taxon>Diplopterinae</taxon>
        <taxon>Diploptera</taxon>
    </lineage>
</organism>
<dbReference type="Gene3D" id="1.10.10.10">
    <property type="entry name" value="Winged helix-like DNA-binding domain superfamily/Winged helix DNA-binding domain"/>
    <property type="match status" value="1"/>
</dbReference>
<dbReference type="InterPro" id="IPR006600">
    <property type="entry name" value="HTH_CenpB_DNA-bd_dom"/>
</dbReference>
<reference evidence="7" key="1">
    <citation type="journal article" date="2023" name="IScience">
        <title>Live-bearing cockroach genome reveals convergent evolutionary mechanisms linked to viviparity in insects and beyond.</title>
        <authorList>
            <person name="Fouks B."/>
            <person name="Harrison M.C."/>
            <person name="Mikhailova A.A."/>
            <person name="Marchal E."/>
            <person name="English S."/>
            <person name="Carruthers M."/>
            <person name="Jennings E.C."/>
            <person name="Chiamaka E.L."/>
            <person name="Frigard R.A."/>
            <person name="Pippel M."/>
            <person name="Attardo G.M."/>
            <person name="Benoit J.B."/>
            <person name="Bornberg-Bauer E."/>
            <person name="Tobe S.S."/>
        </authorList>
    </citation>
    <scope>NUCLEOTIDE SEQUENCE</scope>
    <source>
        <strain evidence="7">Stay&amp;Tobe</strain>
    </source>
</reference>
<evidence type="ECO:0000256" key="3">
    <source>
        <dbReference type="ARBA" id="ARBA00023242"/>
    </source>
</evidence>
<comment type="subcellular location">
    <subcellularLocation>
        <location evidence="1 4">Nucleus</location>
    </subcellularLocation>
</comment>
<dbReference type="InterPro" id="IPR007889">
    <property type="entry name" value="HTH_Psq"/>
</dbReference>
<evidence type="ECO:0000313" key="7">
    <source>
        <dbReference type="EMBL" id="KAJ9600040.1"/>
    </source>
</evidence>
<dbReference type="SUPFAM" id="SSF46689">
    <property type="entry name" value="Homeodomain-like"/>
    <property type="match status" value="2"/>
</dbReference>
<protein>
    <recommendedName>
        <fullName evidence="9">HTH CENPB-type domain-containing protein</fullName>
    </recommendedName>
</protein>
<dbReference type="InterPro" id="IPR036388">
    <property type="entry name" value="WH-like_DNA-bd_sf"/>
</dbReference>
<dbReference type="AlphaFoldDB" id="A0AAD8ER12"/>
<accession>A0AAD8ER12</accession>
<dbReference type="SMART" id="SM00674">
    <property type="entry name" value="CENPB"/>
    <property type="match status" value="1"/>
</dbReference>
<keyword evidence="3 4" id="KW-0539">Nucleus</keyword>
<gene>
    <name evidence="7" type="ORF">L9F63_009657</name>
</gene>
<dbReference type="Pfam" id="PF03221">
    <property type="entry name" value="HTH_Tnp_Tc5"/>
    <property type="match status" value="1"/>
</dbReference>
<dbReference type="PANTHER" id="PTHR19303">
    <property type="entry name" value="TRANSPOSON"/>
    <property type="match status" value="1"/>
</dbReference>
<evidence type="ECO:0000256" key="1">
    <source>
        <dbReference type="ARBA" id="ARBA00004123"/>
    </source>
</evidence>
<evidence type="ECO:0000313" key="8">
    <source>
        <dbReference type="Proteomes" id="UP001233999"/>
    </source>
</evidence>
<dbReference type="GO" id="GO:0005634">
    <property type="term" value="C:nucleus"/>
    <property type="evidence" value="ECO:0007669"/>
    <property type="project" value="UniProtKB-SubCell"/>
</dbReference>
<dbReference type="PROSITE" id="PS50960">
    <property type="entry name" value="HTH_PSQ"/>
    <property type="match status" value="1"/>
</dbReference>
<comment type="caution">
    <text evidence="7">The sequence shown here is derived from an EMBL/GenBank/DDBJ whole genome shotgun (WGS) entry which is preliminary data.</text>
</comment>
<sequence>MSTEKKRSKYSLKEKFDILKRLDEGASAAAIARECGIAKTTIAGWRKKRTSIEGFVTTHSNVTRQILRAPTVFKWDGELFSWFLKERSKDTPISGPIIKEKALELNASHGGDPSFVASEGWLHSWKKKYNIQLAVCGDKLSPNVNVQDDYIRLSDTLPYNCDETSVNSRRPPTKTLDCRPPADFSLQEQHVPVIACSNVTENFSTTDSEIDVSKEEQSLSFIAIKSEPQEMLREVKSEPEDSESNHEIFDNPYIKTEDICEVKIEVEDTDIKYDTFSSVENTLDVRR</sequence>
<evidence type="ECO:0000259" key="6">
    <source>
        <dbReference type="PROSITE" id="PS51253"/>
    </source>
</evidence>
<dbReference type="PROSITE" id="PS51253">
    <property type="entry name" value="HTH_CENPB"/>
    <property type="match status" value="1"/>
</dbReference>
<feature type="DNA-binding region" description="H-T-H motif" evidence="4">
    <location>
        <begin position="28"/>
        <end position="48"/>
    </location>
</feature>
<dbReference type="Gene3D" id="1.10.10.60">
    <property type="entry name" value="Homeodomain-like"/>
    <property type="match status" value="1"/>
</dbReference>
<feature type="domain" description="HTH psq-type" evidence="5">
    <location>
        <begin position="1"/>
        <end position="52"/>
    </location>
</feature>
<dbReference type="Proteomes" id="UP001233999">
    <property type="component" value="Unassembled WGS sequence"/>
</dbReference>
<evidence type="ECO:0000256" key="2">
    <source>
        <dbReference type="ARBA" id="ARBA00023125"/>
    </source>
</evidence>